<dbReference type="Pfam" id="PF13614">
    <property type="entry name" value="AAA_31"/>
    <property type="match status" value="1"/>
</dbReference>
<reference evidence="4 5" key="1">
    <citation type="submission" date="2006-09" db="EMBL/GenBank/DDBJ databases">
        <authorList>
            <person name="Emerson D."/>
            <person name="Ferriera S."/>
            <person name="Johnson J."/>
            <person name="Kravitz S."/>
            <person name="Halpern A."/>
            <person name="Remington K."/>
            <person name="Beeson K."/>
            <person name="Tran B."/>
            <person name="Rogers Y.-H."/>
            <person name="Friedman R."/>
            <person name="Venter J.C."/>
        </authorList>
    </citation>
    <scope>NUCLEOTIDE SEQUENCE [LARGE SCALE GENOMIC DNA]</scope>
    <source>
        <strain evidence="4 5">PV-1</strain>
    </source>
</reference>
<keyword evidence="5" id="KW-1185">Reference proteome</keyword>
<accession>Q0EZ52</accession>
<dbReference type="GO" id="GO:0051782">
    <property type="term" value="P:negative regulation of cell division"/>
    <property type="evidence" value="ECO:0007669"/>
    <property type="project" value="TreeGrafter"/>
</dbReference>
<evidence type="ECO:0000256" key="1">
    <source>
        <dbReference type="ARBA" id="ARBA00022741"/>
    </source>
</evidence>
<dbReference type="InterPro" id="IPR025669">
    <property type="entry name" value="AAA_dom"/>
</dbReference>
<dbReference type="InParanoid" id="Q0EZ52"/>
<dbReference type="RefSeq" id="WP_009849074.1">
    <property type="nucleotide sequence ID" value="NZ_DS022294.1"/>
</dbReference>
<dbReference type="InterPro" id="IPR027417">
    <property type="entry name" value="P-loop_NTPase"/>
</dbReference>
<evidence type="ECO:0000256" key="2">
    <source>
        <dbReference type="ARBA" id="ARBA00022840"/>
    </source>
</evidence>
<evidence type="ECO:0000313" key="4">
    <source>
        <dbReference type="EMBL" id="EAU54572.1"/>
    </source>
</evidence>
<dbReference type="HOGENOM" id="CLU_037612_0_0_0"/>
<dbReference type="InterPro" id="IPR033875">
    <property type="entry name" value="FlhG"/>
</dbReference>
<dbReference type="PANTHER" id="PTHR43384">
    <property type="entry name" value="SEPTUM SITE-DETERMINING PROTEIN MIND HOMOLOG, CHLOROPLASTIC-RELATED"/>
    <property type="match status" value="1"/>
</dbReference>
<gene>
    <name evidence="4" type="ORF">SPV1_07751</name>
</gene>
<dbReference type="STRING" id="314344.AL013_00250"/>
<dbReference type="EMBL" id="AATS01000007">
    <property type="protein sequence ID" value="EAU54572.1"/>
    <property type="molecule type" value="Genomic_DNA"/>
</dbReference>
<dbReference type="CDD" id="cd02038">
    <property type="entry name" value="FlhG-like"/>
    <property type="match status" value="1"/>
</dbReference>
<dbReference type="InterPro" id="IPR025501">
    <property type="entry name" value="MinD_FleN"/>
</dbReference>
<dbReference type="PIRSF" id="PIRSF003092">
    <property type="entry name" value="MinD"/>
    <property type="match status" value="1"/>
</dbReference>
<keyword evidence="4" id="KW-0966">Cell projection</keyword>
<dbReference type="GO" id="GO:0009898">
    <property type="term" value="C:cytoplasmic side of plasma membrane"/>
    <property type="evidence" value="ECO:0007669"/>
    <property type="project" value="TreeGrafter"/>
</dbReference>
<evidence type="ECO:0000313" key="5">
    <source>
        <dbReference type="Proteomes" id="UP000005297"/>
    </source>
</evidence>
<dbReference type="AlphaFoldDB" id="Q0EZ52"/>
<evidence type="ECO:0000259" key="3">
    <source>
        <dbReference type="Pfam" id="PF13614"/>
    </source>
</evidence>
<name>Q0EZ52_9PROT</name>
<organism evidence="4 5">
    <name type="scientific">Mariprofundus ferrooxydans PV-1</name>
    <dbReference type="NCBI Taxonomy" id="314345"/>
    <lineage>
        <taxon>Bacteria</taxon>
        <taxon>Pseudomonadati</taxon>
        <taxon>Pseudomonadota</taxon>
        <taxon>Candidatius Mariprofundia</taxon>
        <taxon>Mariprofundales</taxon>
        <taxon>Mariprofundaceae</taxon>
        <taxon>Mariprofundus</taxon>
    </lineage>
</organism>
<dbReference type="Gene3D" id="3.40.50.300">
    <property type="entry name" value="P-loop containing nucleotide triphosphate hydrolases"/>
    <property type="match status" value="1"/>
</dbReference>
<keyword evidence="4" id="KW-0282">Flagellum</keyword>
<dbReference type="Proteomes" id="UP000005297">
    <property type="component" value="Unassembled WGS sequence"/>
</dbReference>
<sequence length="302" mass="32779">MSTPATVSAATAETNIMTTRSPRVISISSGKGGVGKTFVSVNLAAHAAAQGHKVLLIDADLGLANVDVMLGLQTSGSIRDLLTEGTSLEELIVPCKQGFDVLPGGSGLHELTNLNVREQQTILDTLRETGRDYDLILIDTAAGIGENVLYFASASETALVVLTPDPTALTDAYALIKVMSQQRGVRRFMVLVNQTDEIDGQITFKRLLSVSDRYLDIYLDYIGYVPQHTDVRKAIQRQKPLIHNGTDLSRHLEKLFDSLLDRPRDSSRSAGLQFFWEHSLAASLGDDDALNTTALQAEGKLQ</sequence>
<comment type="caution">
    <text evidence="4">The sequence shown here is derived from an EMBL/GenBank/DDBJ whole genome shotgun (WGS) entry which is preliminary data.</text>
</comment>
<dbReference type="eggNOG" id="COG0455">
    <property type="taxonomic scope" value="Bacteria"/>
</dbReference>
<keyword evidence="2" id="KW-0067">ATP-binding</keyword>
<dbReference type="GO" id="GO:0005524">
    <property type="term" value="F:ATP binding"/>
    <property type="evidence" value="ECO:0007669"/>
    <property type="project" value="UniProtKB-KW"/>
</dbReference>
<proteinExistence type="predicted"/>
<dbReference type="PANTHER" id="PTHR43384:SF4">
    <property type="entry name" value="CELLULOSE BIOSYNTHESIS PROTEIN BCSQ-RELATED"/>
    <property type="match status" value="1"/>
</dbReference>
<keyword evidence="4" id="KW-0969">Cilium</keyword>
<dbReference type="GO" id="GO:0005829">
    <property type="term" value="C:cytosol"/>
    <property type="evidence" value="ECO:0007669"/>
    <property type="project" value="TreeGrafter"/>
</dbReference>
<feature type="domain" description="AAA" evidence="3">
    <location>
        <begin position="23"/>
        <end position="180"/>
    </location>
</feature>
<dbReference type="FunCoup" id="Q0EZ52">
    <property type="interactions" value="546"/>
</dbReference>
<dbReference type="SUPFAM" id="SSF52540">
    <property type="entry name" value="P-loop containing nucleoside triphosphate hydrolases"/>
    <property type="match status" value="1"/>
</dbReference>
<dbReference type="OrthoDB" id="5290333at2"/>
<protein>
    <submittedName>
        <fullName evidence="4">Flagellar synthesis regulator FleN</fullName>
    </submittedName>
</protein>
<keyword evidence="1" id="KW-0547">Nucleotide-binding</keyword>
<dbReference type="InterPro" id="IPR050625">
    <property type="entry name" value="ParA/MinD_ATPase"/>
</dbReference>
<dbReference type="GO" id="GO:0016887">
    <property type="term" value="F:ATP hydrolysis activity"/>
    <property type="evidence" value="ECO:0007669"/>
    <property type="project" value="TreeGrafter"/>
</dbReference>